<reference evidence="1 2" key="1">
    <citation type="journal article" date="2023" name="J. Hered.">
        <title>Chromosome-level genome of the wood stork (Mycteria americana) provides insight into avian chromosome evolution.</title>
        <authorList>
            <person name="Flamio R. Jr."/>
            <person name="Ramstad K.M."/>
        </authorList>
    </citation>
    <scope>NUCLEOTIDE SEQUENCE [LARGE SCALE GENOMIC DNA]</scope>
    <source>
        <strain evidence="1">JAX WOST 10</strain>
    </source>
</reference>
<accession>A0AAN7NYY0</accession>
<comment type="caution">
    <text evidence="1">The sequence shown here is derived from an EMBL/GenBank/DDBJ whole genome shotgun (WGS) entry which is preliminary data.</text>
</comment>
<evidence type="ECO:0000313" key="1">
    <source>
        <dbReference type="EMBL" id="KAK4824170.1"/>
    </source>
</evidence>
<organism evidence="1 2">
    <name type="scientific">Mycteria americana</name>
    <name type="common">Wood stork</name>
    <dbReference type="NCBI Taxonomy" id="33587"/>
    <lineage>
        <taxon>Eukaryota</taxon>
        <taxon>Metazoa</taxon>
        <taxon>Chordata</taxon>
        <taxon>Craniata</taxon>
        <taxon>Vertebrata</taxon>
        <taxon>Euteleostomi</taxon>
        <taxon>Archelosauria</taxon>
        <taxon>Archosauria</taxon>
        <taxon>Dinosauria</taxon>
        <taxon>Saurischia</taxon>
        <taxon>Theropoda</taxon>
        <taxon>Coelurosauria</taxon>
        <taxon>Aves</taxon>
        <taxon>Neognathae</taxon>
        <taxon>Neoaves</taxon>
        <taxon>Aequornithes</taxon>
        <taxon>Ciconiiformes</taxon>
        <taxon>Ciconiidae</taxon>
        <taxon>Mycteria</taxon>
    </lineage>
</organism>
<dbReference type="AlphaFoldDB" id="A0AAN7NYY0"/>
<gene>
    <name evidence="1" type="ORF">QYF61_011467</name>
</gene>
<protein>
    <submittedName>
        <fullName evidence="1">Uncharacterized protein</fullName>
    </submittedName>
</protein>
<dbReference type="EMBL" id="JAUNZN010000003">
    <property type="protein sequence ID" value="KAK4824170.1"/>
    <property type="molecule type" value="Genomic_DNA"/>
</dbReference>
<proteinExistence type="predicted"/>
<evidence type="ECO:0000313" key="2">
    <source>
        <dbReference type="Proteomes" id="UP001333110"/>
    </source>
</evidence>
<keyword evidence="2" id="KW-1185">Reference proteome</keyword>
<name>A0AAN7NYY0_MYCAM</name>
<dbReference type="Proteomes" id="UP001333110">
    <property type="component" value="Unassembled WGS sequence"/>
</dbReference>
<feature type="non-terminal residue" evidence="1">
    <location>
        <position position="71"/>
    </location>
</feature>
<sequence>MIYINAALSSGLLWDDVSVYYTCKNNTDNGYFQVSYFYVGCSPGRHIVVERTDTVLMNLKKFLWNPTDEDQ</sequence>